<accession>A0ABR0PGE5</accession>
<keyword evidence="2" id="KW-1185">Reference proteome</keyword>
<organism evidence="1 2">
    <name type="scientific">Gossypium arboreum</name>
    <name type="common">Tree cotton</name>
    <name type="synonym">Gossypium nanking</name>
    <dbReference type="NCBI Taxonomy" id="29729"/>
    <lineage>
        <taxon>Eukaryota</taxon>
        <taxon>Viridiplantae</taxon>
        <taxon>Streptophyta</taxon>
        <taxon>Embryophyta</taxon>
        <taxon>Tracheophyta</taxon>
        <taxon>Spermatophyta</taxon>
        <taxon>Magnoliopsida</taxon>
        <taxon>eudicotyledons</taxon>
        <taxon>Gunneridae</taxon>
        <taxon>Pentapetalae</taxon>
        <taxon>rosids</taxon>
        <taxon>malvids</taxon>
        <taxon>Malvales</taxon>
        <taxon>Malvaceae</taxon>
        <taxon>Malvoideae</taxon>
        <taxon>Gossypium</taxon>
    </lineage>
</organism>
<evidence type="ECO:0000313" key="2">
    <source>
        <dbReference type="Proteomes" id="UP001358586"/>
    </source>
</evidence>
<comment type="caution">
    <text evidence="1">The sequence shown here is derived from an EMBL/GenBank/DDBJ whole genome shotgun (WGS) entry which is preliminary data.</text>
</comment>
<dbReference type="EMBL" id="JARKNE010000007">
    <property type="protein sequence ID" value="KAK5820227.1"/>
    <property type="molecule type" value="Genomic_DNA"/>
</dbReference>
<gene>
    <name evidence="1" type="ORF">PVK06_025273</name>
</gene>
<dbReference type="Proteomes" id="UP001358586">
    <property type="component" value="Chromosome 7"/>
</dbReference>
<reference evidence="1 2" key="1">
    <citation type="submission" date="2023-03" db="EMBL/GenBank/DDBJ databases">
        <title>WGS of Gossypium arboreum.</title>
        <authorList>
            <person name="Yu D."/>
        </authorList>
    </citation>
    <scope>NUCLEOTIDE SEQUENCE [LARGE SCALE GENOMIC DNA]</scope>
    <source>
        <tissue evidence="1">Leaf</tissue>
    </source>
</reference>
<sequence length="70" mass="8071">MLNSGVSGMVYSYYKKRDKLLGGSQCYSRWLFGVSNSVLVRQIKQMLQYKEHWIRITGAPSELIDLLEQG</sequence>
<name>A0ABR0PGE5_GOSAR</name>
<evidence type="ECO:0000313" key="1">
    <source>
        <dbReference type="EMBL" id="KAK5820227.1"/>
    </source>
</evidence>
<proteinExistence type="predicted"/>
<protein>
    <submittedName>
        <fullName evidence="1">Uncharacterized protein</fullName>
    </submittedName>
</protein>